<keyword evidence="11 19" id="KW-1133">Transmembrane helix</keyword>
<organism evidence="20 21">
    <name type="scientific">Paenibacillus yanchengensis</name>
    <dbReference type="NCBI Taxonomy" id="2035833"/>
    <lineage>
        <taxon>Bacteria</taxon>
        <taxon>Bacillati</taxon>
        <taxon>Bacillota</taxon>
        <taxon>Bacilli</taxon>
        <taxon>Bacillales</taxon>
        <taxon>Paenibacillaceae</taxon>
        <taxon>Paenibacillus</taxon>
    </lineage>
</organism>
<protein>
    <recommendedName>
        <fullName evidence="7">CDP-diacylglycerol--glycerol-3-phosphate 3-phosphatidyltransferase</fullName>
        <ecNumber evidence="6">2.7.8.5</ecNumber>
    </recommendedName>
    <alternativeName>
        <fullName evidence="16">Phosphatidylglycerophosphate synthase</fullName>
    </alternativeName>
</protein>
<evidence type="ECO:0000256" key="5">
    <source>
        <dbReference type="ARBA" id="ARBA00010441"/>
    </source>
</evidence>
<keyword evidence="13 19" id="KW-0472">Membrane</keyword>
<evidence type="ECO:0000313" key="20">
    <source>
        <dbReference type="EMBL" id="MFD2117021.1"/>
    </source>
</evidence>
<comment type="function">
    <text evidence="1">This protein catalyzes the committed step to the synthesis of the acidic phospholipids.</text>
</comment>
<dbReference type="Pfam" id="PF01066">
    <property type="entry name" value="CDP-OH_P_transf"/>
    <property type="match status" value="1"/>
</dbReference>
<evidence type="ECO:0000256" key="19">
    <source>
        <dbReference type="SAM" id="Phobius"/>
    </source>
</evidence>
<evidence type="ECO:0000256" key="2">
    <source>
        <dbReference type="ARBA" id="ARBA00004141"/>
    </source>
</evidence>
<dbReference type="PANTHER" id="PTHR14269">
    <property type="entry name" value="CDP-DIACYLGLYCEROL--GLYCEROL-3-PHOSPHATE 3-PHOSPHATIDYLTRANSFERASE-RELATED"/>
    <property type="match status" value="1"/>
</dbReference>
<dbReference type="InterPro" id="IPR048254">
    <property type="entry name" value="CDP_ALCOHOL_P_TRANSF_CS"/>
</dbReference>
<keyword evidence="21" id="KW-1185">Reference proteome</keyword>
<dbReference type="RefSeq" id="WP_377773937.1">
    <property type="nucleotide sequence ID" value="NZ_JBHUHO010000033.1"/>
</dbReference>
<evidence type="ECO:0000256" key="1">
    <source>
        <dbReference type="ARBA" id="ARBA00003973"/>
    </source>
</evidence>
<dbReference type="PANTHER" id="PTHR14269:SF62">
    <property type="entry name" value="CDP-DIACYLGLYCEROL--GLYCEROL-3-PHOSPHATE 3-PHOSPHATIDYLTRANSFERASE 1, CHLOROPLASTIC"/>
    <property type="match status" value="1"/>
</dbReference>
<evidence type="ECO:0000256" key="9">
    <source>
        <dbReference type="ARBA" id="ARBA00022679"/>
    </source>
</evidence>
<dbReference type="PIRSF" id="PIRSF000847">
    <property type="entry name" value="Phos_ph_gly_syn"/>
    <property type="match status" value="1"/>
</dbReference>
<dbReference type="GO" id="GO:0016740">
    <property type="term" value="F:transferase activity"/>
    <property type="evidence" value="ECO:0007669"/>
    <property type="project" value="UniProtKB-KW"/>
</dbReference>
<comment type="similarity">
    <text evidence="5 18">Belongs to the CDP-alcohol phosphatidyltransferase class-I family.</text>
</comment>
<keyword evidence="15" id="KW-1208">Phospholipid metabolism</keyword>
<evidence type="ECO:0000256" key="4">
    <source>
        <dbReference type="ARBA" id="ARBA00005189"/>
    </source>
</evidence>
<evidence type="ECO:0000256" key="11">
    <source>
        <dbReference type="ARBA" id="ARBA00022989"/>
    </source>
</evidence>
<keyword evidence="8" id="KW-0444">Lipid biosynthesis</keyword>
<keyword evidence="12" id="KW-0443">Lipid metabolism</keyword>
<dbReference type="InterPro" id="IPR050324">
    <property type="entry name" value="CDP-alcohol_PTase-I"/>
</dbReference>
<sequence length="175" mass="19364">MNLPNLLTSLRFVMIPIYIAVFASGHMIPAFFVVVAAGITDVLDGYIARRTGQITQLGSMLDPLADKLMLITVFVSLLVTKHIPLLAALAMFVRDVLMIVAGILAHIRGMKTVPANWMGKLTTVLMYVAIMMIFFGLSYAITLLWVVIVFSFVTLLVYIGQFRKLNMATPVKKVN</sequence>
<evidence type="ECO:0000256" key="17">
    <source>
        <dbReference type="ARBA" id="ARBA00048586"/>
    </source>
</evidence>
<gene>
    <name evidence="20" type="ORF">ACFSJH_14925</name>
</gene>
<feature type="transmembrane region" description="Helical" evidence="19">
    <location>
        <begin position="12"/>
        <end position="39"/>
    </location>
</feature>
<evidence type="ECO:0000256" key="10">
    <source>
        <dbReference type="ARBA" id="ARBA00022692"/>
    </source>
</evidence>
<reference evidence="21" key="1">
    <citation type="journal article" date="2019" name="Int. J. Syst. Evol. Microbiol.">
        <title>The Global Catalogue of Microorganisms (GCM) 10K type strain sequencing project: providing services to taxonomists for standard genome sequencing and annotation.</title>
        <authorList>
            <consortium name="The Broad Institute Genomics Platform"/>
            <consortium name="The Broad Institute Genome Sequencing Center for Infectious Disease"/>
            <person name="Wu L."/>
            <person name="Ma J."/>
        </authorList>
    </citation>
    <scope>NUCLEOTIDE SEQUENCE [LARGE SCALE GENOMIC DNA]</scope>
    <source>
        <strain evidence="21">GH52</strain>
    </source>
</reference>
<feature type="transmembrane region" description="Helical" evidence="19">
    <location>
        <begin position="143"/>
        <end position="160"/>
    </location>
</feature>
<comment type="caution">
    <text evidence="20">The sequence shown here is derived from an EMBL/GenBank/DDBJ whole genome shotgun (WGS) entry which is preliminary data.</text>
</comment>
<dbReference type="InterPro" id="IPR000462">
    <property type="entry name" value="CDP-OH_P_trans"/>
</dbReference>
<evidence type="ECO:0000256" key="12">
    <source>
        <dbReference type="ARBA" id="ARBA00023098"/>
    </source>
</evidence>
<evidence type="ECO:0000256" key="18">
    <source>
        <dbReference type="RuleBase" id="RU003750"/>
    </source>
</evidence>
<evidence type="ECO:0000313" key="21">
    <source>
        <dbReference type="Proteomes" id="UP001597362"/>
    </source>
</evidence>
<comment type="pathway">
    <text evidence="4">Lipid metabolism.</text>
</comment>
<evidence type="ECO:0000256" key="8">
    <source>
        <dbReference type="ARBA" id="ARBA00022516"/>
    </source>
</evidence>
<dbReference type="EC" id="2.7.8.5" evidence="6"/>
<accession>A0ABW4YMU7</accession>
<dbReference type="InterPro" id="IPR043130">
    <property type="entry name" value="CDP-OH_PTrfase_TM_dom"/>
</dbReference>
<dbReference type="Gene3D" id="1.20.120.1760">
    <property type="match status" value="1"/>
</dbReference>
<evidence type="ECO:0000256" key="14">
    <source>
        <dbReference type="ARBA" id="ARBA00023209"/>
    </source>
</evidence>
<dbReference type="Proteomes" id="UP001597362">
    <property type="component" value="Unassembled WGS sequence"/>
</dbReference>
<dbReference type="PROSITE" id="PS00379">
    <property type="entry name" value="CDP_ALCOHOL_P_TRANSF"/>
    <property type="match status" value="1"/>
</dbReference>
<dbReference type="InterPro" id="IPR004570">
    <property type="entry name" value="Phosphatidylglycerol_P_synth"/>
</dbReference>
<proteinExistence type="inferred from homology"/>
<evidence type="ECO:0000256" key="16">
    <source>
        <dbReference type="ARBA" id="ARBA00033018"/>
    </source>
</evidence>
<comment type="pathway">
    <text evidence="3">Phospholipid metabolism; phosphatidylglycerol biosynthesis; phosphatidylglycerol from CDP-diacylglycerol: step 1/2.</text>
</comment>
<keyword evidence="14" id="KW-0594">Phospholipid biosynthesis</keyword>
<evidence type="ECO:0000256" key="7">
    <source>
        <dbReference type="ARBA" id="ARBA00014944"/>
    </source>
</evidence>
<keyword evidence="9 18" id="KW-0808">Transferase</keyword>
<evidence type="ECO:0000256" key="6">
    <source>
        <dbReference type="ARBA" id="ARBA00013170"/>
    </source>
</evidence>
<dbReference type="EMBL" id="JBHUHO010000033">
    <property type="protein sequence ID" value="MFD2117021.1"/>
    <property type="molecule type" value="Genomic_DNA"/>
</dbReference>
<keyword evidence="10 19" id="KW-0812">Transmembrane</keyword>
<evidence type="ECO:0000256" key="15">
    <source>
        <dbReference type="ARBA" id="ARBA00023264"/>
    </source>
</evidence>
<feature type="transmembrane region" description="Helical" evidence="19">
    <location>
        <begin position="117"/>
        <end position="137"/>
    </location>
</feature>
<evidence type="ECO:0000256" key="13">
    <source>
        <dbReference type="ARBA" id="ARBA00023136"/>
    </source>
</evidence>
<comment type="subcellular location">
    <subcellularLocation>
        <location evidence="2">Membrane</location>
        <topology evidence="2">Multi-pass membrane protein</topology>
    </subcellularLocation>
</comment>
<name>A0ABW4YMU7_9BACL</name>
<evidence type="ECO:0000256" key="3">
    <source>
        <dbReference type="ARBA" id="ARBA00005042"/>
    </source>
</evidence>
<comment type="catalytic activity">
    <reaction evidence="17">
        <text>a CDP-1,2-diacyl-sn-glycerol + sn-glycerol 3-phosphate = a 1,2-diacyl-sn-glycero-3-phospho-(1'-sn-glycero-3'-phosphate) + CMP + H(+)</text>
        <dbReference type="Rhea" id="RHEA:12593"/>
        <dbReference type="ChEBI" id="CHEBI:15378"/>
        <dbReference type="ChEBI" id="CHEBI:57597"/>
        <dbReference type="ChEBI" id="CHEBI:58332"/>
        <dbReference type="ChEBI" id="CHEBI:60110"/>
        <dbReference type="ChEBI" id="CHEBI:60377"/>
        <dbReference type="EC" id="2.7.8.5"/>
    </reaction>
</comment>